<evidence type="ECO:0008006" key="3">
    <source>
        <dbReference type="Google" id="ProtNLM"/>
    </source>
</evidence>
<dbReference type="AlphaFoldDB" id="A0A1R2CZK6"/>
<evidence type="ECO:0000313" key="2">
    <source>
        <dbReference type="Proteomes" id="UP000187209"/>
    </source>
</evidence>
<dbReference type="OrthoDB" id="299634at2759"/>
<protein>
    <recommendedName>
        <fullName evidence="3">EF-hand domain-containing protein</fullName>
    </recommendedName>
</protein>
<organism evidence="1 2">
    <name type="scientific">Stentor coeruleus</name>
    <dbReference type="NCBI Taxonomy" id="5963"/>
    <lineage>
        <taxon>Eukaryota</taxon>
        <taxon>Sar</taxon>
        <taxon>Alveolata</taxon>
        <taxon>Ciliophora</taxon>
        <taxon>Postciliodesmatophora</taxon>
        <taxon>Heterotrichea</taxon>
        <taxon>Heterotrichida</taxon>
        <taxon>Stentoridae</taxon>
        <taxon>Stentor</taxon>
    </lineage>
</organism>
<proteinExistence type="predicted"/>
<dbReference type="InterPro" id="IPR011992">
    <property type="entry name" value="EF-hand-dom_pair"/>
</dbReference>
<accession>A0A1R2CZK6</accession>
<dbReference type="Proteomes" id="UP000187209">
    <property type="component" value="Unassembled WGS sequence"/>
</dbReference>
<evidence type="ECO:0000313" key="1">
    <source>
        <dbReference type="EMBL" id="OMJ94436.1"/>
    </source>
</evidence>
<dbReference type="Gene3D" id="1.10.238.10">
    <property type="entry name" value="EF-hand"/>
    <property type="match status" value="1"/>
</dbReference>
<dbReference type="PANTHER" id="PTHR35381:SF1">
    <property type="entry name" value="EF-HAND DOMAIN-CONTAINING PROTEIN"/>
    <property type="match status" value="1"/>
</dbReference>
<sequence length="332" mass="38610">MEKSSRVVLLLNIKIDNTRNEDVPIYENDEPEDVAEQFCKKFNLPDIAKQFIIKSIEDNLDNYIIEELGKTTNNLSSITSHAKKLSSPLNCHRKSESNQNYGEFLYTKGLMMKQKVENMMQAKRQNILDIEMKNSTFKPKITPFVGRMRTASAEYSKKRSQKMIEDQNTYTFKPKINNYRGKSKENKEKTDKCVELFNSAVAIKQKLDSKREKMFNEIYTFKPDVTKKKIINSDIECVKPKDYLNKVKIQQLKKFFRMLCPDSKGCITKNTVCNAIISENDYKLIGRIVDELIELDESLNFEEFCKAMEILEKEVNEKNIQNPGAKVEGELN</sequence>
<reference evidence="1 2" key="1">
    <citation type="submission" date="2016-11" db="EMBL/GenBank/DDBJ databases">
        <title>The macronuclear genome of Stentor coeruleus: a giant cell with tiny introns.</title>
        <authorList>
            <person name="Slabodnick M."/>
            <person name="Ruby J.G."/>
            <person name="Reiff S.B."/>
            <person name="Swart E.C."/>
            <person name="Gosai S."/>
            <person name="Prabakaran S."/>
            <person name="Witkowska E."/>
            <person name="Larue G.E."/>
            <person name="Fisher S."/>
            <person name="Freeman R.M."/>
            <person name="Gunawardena J."/>
            <person name="Chu W."/>
            <person name="Stover N.A."/>
            <person name="Gregory B.D."/>
            <person name="Nowacki M."/>
            <person name="Derisi J."/>
            <person name="Roy S.W."/>
            <person name="Marshall W.F."/>
            <person name="Sood P."/>
        </authorList>
    </citation>
    <scope>NUCLEOTIDE SEQUENCE [LARGE SCALE GENOMIC DNA]</scope>
    <source>
        <strain evidence="1">WM001</strain>
    </source>
</reference>
<keyword evidence="2" id="KW-1185">Reference proteome</keyword>
<dbReference type="EMBL" id="MPUH01000026">
    <property type="protein sequence ID" value="OMJ94436.1"/>
    <property type="molecule type" value="Genomic_DNA"/>
</dbReference>
<comment type="caution">
    <text evidence="1">The sequence shown here is derived from an EMBL/GenBank/DDBJ whole genome shotgun (WGS) entry which is preliminary data.</text>
</comment>
<name>A0A1R2CZK6_9CILI</name>
<dbReference type="SUPFAM" id="SSF47473">
    <property type="entry name" value="EF-hand"/>
    <property type="match status" value="1"/>
</dbReference>
<dbReference type="PANTHER" id="PTHR35381">
    <property type="entry name" value="EF-HAND DOMAIN-CONTAINING PROTEIN"/>
    <property type="match status" value="1"/>
</dbReference>
<gene>
    <name evidence="1" type="ORF">SteCoe_2334</name>
</gene>